<evidence type="ECO:0000313" key="10">
    <source>
        <dbReference type="Proteomes" id="UP000789342"/>
    </source>
</evidence>
<dbReference type="InterPro" id="IPR020846">
    <property type="entry name" value="MFS_dom"/>
</dbReference>
<proteinExistence type="inferred from homology"/>
<dbReference type="InterPro" id="IPR005829">
    <property type="entry name" value="Sugar_transporter_CS"/>
</dbReference>
<evidence type="ECO:0000259" key="8">
    <source>
        <dbReference type="PROSITE" id="PS50850"/>
    </source>
</evidence>
<feature type="transmembrane region" description="Helical" evidence="7">
    <location>
        <begin position="181"/>
        <end position="201"/>
    </location>
</feature>
<feature type="transmembrane region" description="Helical" evidence="7">
    <location>
        <begin position="118"/>
        <end position="139"/>
    </location>
</feature>
<dbReference type="InterPro" id="IPR036259">
    <property type="entry name" value="MFS_trans_sf"/>
</dbReference>
<evidence type="ECO:0000256" key="5">
    <source>
        <dbReference type="ARBA" id="ARBA00022989"/>
    </source>
</evidence>
<accession>A0A9N9B5G2</accession>
<dbReference type="AlphaFoldDB" id="A0A9N9B5G2"/>
<evidence type="ECO:0000256" key="1">
    <source>
        <dbReference type="ARBA" id="ARBA00004141"/>
    </source>
</evidence>
<gene>
    <name evidence="9" type="ORF">AMORRO_LOCUS5805</name>
</gene>
<sequence length="493" mass="53258">MAELNFYILFCSFAAVLGSFQYGYHIGELNIPQDVISCKKIPKDTVLSEYSLSPCIKMNDAEVGLVTAIFTLGGLLGSLLASRVADSKGRRQTLLLNNFFLGIAPIIMGFANSVSTLVFGRVLVGIGCGVVTVVVPMYLAEISPVEYRGTFGVMNQLGIVTGILFSQLVGLYLSYVPGWRLILLGGAVISIIQIIVLGFSVESPRFLASRPGGFHSAKRALQKLRGNADIENELGGWQQVASEEVIADDDNVPLSLGSEDGDAITADPADPPPVVFRAHTRSDGFDVWKFLTSPHYRPALKVILLAHSTQQLSGINAVLYYSTNILSKILPDSSDLITVYISVVNTLMTLVSAYLMDRSGRRTLLLYSIGSMSAASALLGFGIIHDYGFLSALSIILFVATFSFGLGPIPFLITPEIVDTHAAATASSLGMGLNWVSNFIIGFVFLSVSKMIGGYVFYIFAIYLAGSFILARRLVPETKAKTVEEVWRGWTGK</sequence>
<dbReference type="Proteomes" id="UP000789342">
    <property type="component" value="Unassembled WGS sequence"/>
</dbReference>
<comment type="subcellular location">
    <subcellularLocation>
        <location evidence="1">Membrane</location>
        <topology evidence="1">Multi-pass membrane protein</topology>
    </subcellularLocation>
</comment>
<dbReference type="InterPro" id="IPR005828">
    <property type="entry name" value="MFS_sugar_transport-like"/>
</dbReference>
<dbReference type="InterPro" id="IPR045263">
    <property type="entry name" value="GLUT"/>
</dbReference>
<keyword evidence="3" id="KW-0813">Transport</keyword>
<keyword evidence="6 7" id="KW-0472">Membrane</keyword>
<dbReference type="PANTHER" id="PTHR23503:SF8">
    <property type="entry name" value="FACILITATED GLUCOSE TRANSPORTER PROTEIN 1"/>
    <property type="match status" value="1"/>
</dbReference>
<evidence type="ECO:0000256" key="6">
    <source>
        <dbReference type="ARBA" id="ARBA00023136"/>
    </source>
</evidence>
<dbReference type="EMBL" id="CAJVPV010003629">
    <property type="protein sequence ID" value="CAG8556265.1"/>
    <property type="molecule type" value="Genomic_DNA"/>
</dbReference>
<reference evidence="9" key="1">
    <citation type="submission" date="2021-06" db="EMBL/GenBank/DDBJ databases">
        <authorList>
            <person name="Kallberg Y."/>
            <person name="Tangrot J."/>
            <person name="Rosling A."/>
        </authorList>
    </citation>
    <scope>NUCLEOTIDE SEQUENCE</scope>
    <source>
        <strain evidence="9">CL551</strain>
    </source>
</reference>
<keyword evidence="4 7" id="KW-0812">Transmembrane</keyword>
<protein>
    <submittedName>
        <fullName evidence="9">1927_t:CDS:1</fullName>
    </submittedName>
</protein>
<dbReference type="Gene3D" id="1.20.1250.20">
    <property type="entry name" value="MFS general substrate transporter like domains"/>
    <property type="match status" value="1"/>
</dbReference>
<comment type="caution">
    <text evidence="9">The sequence shown here is derived from an EMBL/GenBank/DDBJ whole genome shotgun (WGS) entry which is preliminary data.</text>
</comment>
<name>A0A9N9B5G2_9GLOM</name>
<keyword evidence="5 7" id="KW-1133">Transmembrane helix</keyword>
<feature type="domain" description="Major facilitator superfamily (MFS) profile" evidence="8">
    <location>
        <begin position="11"/>
        <end position="479"/>
    </location>
</feature>
<organism evidence="9 10">
    <name type="scientific">Acaulospora morrowiae</name>
    <dbReference type="NCBI Taxonomy" id="94023"/>
    <lineage>
        <taxon>Eukaryota</taxon>
        <taxon>Fungi</taxon>
        <taxon>Fungi incertae sedis</taxon>
        <taxon>Mucoromycota</taxon>
        <taxon>Glomeromycotina</taxon>
        <taxon>Glomeromycetes</taxon>
        <taxon>Diversisporales</taxon>
        <taxon>Acaulosporaceae</taxon>
        <taxon>Acaulospora</taxon>
    </lineage>
</organism>
<dbReference type="InterPro" id="IPR003663">
    <property type="entry name" value="Sugar/inositol_transpt"/>
</dbReference>
<feature type="transmembrane region" description="Helical" evidence="7">
    <location>
        <begin position="151"/>
        <end position="175"/>
    </location>
</feature>
<feature type="transmembrane region" description="Helical" evidence="7">
    <location>
        <begin position="452"/>
        <end position="471"/>
    </location>
</feature>
<dbReference type="OrthoDB" id="4540492at2759"/>
<dbReference type="PROSITE" id="PS00217">
    <property type="entry name" value="SUGAR_TRANSPORT_2"/>
    <property type="match status" value="1"/>
</dbReference>
<feature type="transmembrane region" description="Helical" evidence="7">
    <location>
        <begin position="390"/>
        <end position="413"/>
    </location>
</feature>
<dbReference type="Pfam" id="PF00083">
    <property type="entry name" value="Sugar_tr"/>
    <property type="match status" value="2"/>
</dbReference>
<comment type="similarity">
    <text evidence="2">Belongs to the major facilitator superfamily. Sugar transporter (TC 2.A.1.1) family.</text>
</comment>
<dbReference type="PRINTS" id="PR00171">
    <property type="entry name" value="SUGRTRNSPORT"/>
</dbReference>
<feature type="transmembrane region" description="Helical" evidence="7">
    <location>
        <begin position="94"/>
        <end position="112"/>
    </location>
</feature>
<feature type="transmembrane region" description="Helical" evidence="7">
    <location>
        <begin position="337"/>
        <end position="357"/>
    </location>
</feature>
<dbReference type="PANTHER" id="PTHR23503">
    <property type="entry name" value="SOLUTE CARRIER FAMILY 2"/>
    <property type="match status" value="1"/>
</dbReference>
<dbReference type="SUPFAM" id="SSF103473">
    <property type="entry name" value="MFS general substrate transporter"/>
    <property type="match status" value="1"/>
</dbReference>
<evidence type="ECO:0000256" key="3">
    <source>
        <dbReference type="ARBA" id="ARBA00022448"/>
    </source>
</evidence>
<feature type="transmembrane region" description="Helical" evidence="7">
    <location>
        <begin position="7"/>
        <end position="24"/>
    </location>
</feature>
<keyword evidence="10" id="KW-1185">Reference proteome</keyword>
<evidence type="ECO:0000313" key="9">
    <source>
        <dbReference type="EMBL" id="CAG8556265.1"/>
    </source>
</evidence>
<feature type="transmembrane region" description="Helical" evidence="7">
    <location>
        <begin position="425"/>
        <end position="446"/>
    </location>
</feature>
<evidence type="ECO:0000256" key="7">
    <source>
        <dbReference type="SAM" id="Phobius"/>
    </source>
</evidence>
<feature type="transmembrane region" description="Helical" evidence="7">
    <location>
        <begin position="302"/>
        <end position="322"/>
    </location>
</feature>
<evidence type="ECO:0000256" key="2">
    <source>
        <dbReference type="ARBA" id="ARBA00010992"/>
    </source>
</evidence>
<dbReference type="GO" id="GO:0015149">
    <property type="term" value="F:hexose transmembrane transporter activity"/>
    <property type="evidence" value="ECO:0007669"/>
    <property type="project" value="TreeGrafter"/>
</dbReference>
<evidence type="ECO:0000256" key="4">
    <source>
        <dbReference type="ARBA" id="ARBA00022692"/>
    </source>
</evidence>
<dbReference type="GO" id="GO:0016020">
    <property type="term" value="C:membrane"/>
    <property type="evidence" value="ECO:0007669"/>
    <property type="project" value="UniProtKB-SubCell"/>
</dbReference>
<dbReference type="PROSITE" id="PS50850">
    <property type="entry name" value="MFS"/>
    <property type="match status" value="1"/>
</dbReference>
<feature type="transmembrane region" description="Helical" evidence="7">
    <location>
        <begin position="63"/>
        <end position="82"/>
    </location>
</feature>
<feature type="transmembrane region" description="Helical" evidence="7">
    <location>
        <begin position="364"/>
        <end position="384"/>
    </location>
</feature>